<reference evidence="3" key="1">
    <citation type="submission" date="2023-06" db="EMBL/GenBank/DDBJ databases">
        <title>Genomic of Agaribacillus aureum.</title>
        <authorList>
            <person name="Wang G."/>
        </authorList>
    </citation>
    <scope>NUCLEOTIDE SEQUENCE</scope>
    <source>
        <strain evidence="3">BMA12</strain>
    </source>
</reference>
<dbReference type="Pfam" id="PF07593">
    <property type="entry name" value="UnbV_ASPIC"/>
    <property type="match status" value="1"/>
</dbReference>
<name>A0ABT8LDF7_9BACT</name>
<dbReference type="InterPro" id="IPR011519">
    <property type="entry name" value="UnbV_ASPIC"/>
</dbReference>
<accession>A0ABT8LDF7</accession>
<proteinExistence type="predicted"/>
<evidence type="ECO:0000256" key="1">
    <source>
        <dbReference type="ARBA" id="ARBA00022729"/>
    </source>
</evidence>
<evidence type="ECO:0000313" key="3">
    <source>
        <dbReference type="EMBL" id="MDN5215251.1"/>
    </source>
</evidence>
<dbReference type="RefSeq" id="WP_346760589.1">
    <property type="nucleotide sequence ID" value="NZ_JAUJEB010000006.1"/>
</dbReference>
<dbReference type="Proteomes" id="UP001172083">
    <property type="component" value="Unassembled WGS sequence"/>
</dbReference>
<evidence type="ECO:0000313" key="4">
    <source>
        <dbReference type="Proteomes" id="UP001172083"/>
    </source>
</evidence>
<organism evidence="3 4">
    <name type="scientific">Agaribacillus aureus</name>
    <dbReference type="NCBI Taxonomy" id="3051825"/>
    <lineage>
        <taxon>Bacteria</taxon>
        <taxon>Pseudomonadati</taxon>
        <taxon>Bacteroidota</taxon>
        <taxon>Cytophagia</taxon>
        <taxon>Cytophagales</taxon>
        <taxon>Splendidivirgaceae</taxon>
        <taxon>Agaribacillus</taxon>
    </lineage>
</organism>
<dbReference type="InterPro" id="IPR027039">
    <property type="entry name" value="Crtac1"/>
</dbReference>
<dbReference type="EMBL" id="JAUJEB010000006">
    <property type="protein sequence ID" value="MDN5215251.1"/>
    <property type="molecule type" value="Genomic_DNA"/>
</dbReference>
<dbReference type="InterPro" id="IPR013517">
    <property type="entry name" value="FG-GAP"/>
</dbReference>
<dbReference type="PANTHER" id="PTHR16026">
    <property type="entry name" value="CARTILAGE ACIDIC PROTEIN 1"/>
    <property type="match status" value="1"/>
</dbReference>
<dbReference type="PANTHER" id="PTHR16026:SF0">
    <property type="entry name" value="CARTILAGE ACIDIC PROTEIN 1"/>
    <property type="match status" value="1"/>
</dbReference>
<dbReference type="InterPro" id="IPR028994">
    <property type="entry name" value="Integrin_alpha_N"/>
</dbReference>
<dbReference type="Pfam" id="PF13517">
    <property type="entry name" value="FG-GAP_3"/>
    <property type="match status" value="6"/>
</dbReference>
<keyword evidence="4" id="KW-1185">Reference proteome</keyword>
<dbReference type="Gene3D" id="2.130.10.130">
    <property type="entry name" value="Integrin alpha, N-terminal"/>
    <property type="match status" value="4"/>
</dbReference>
<protein>
    <submittedName>
        <fullName evidence="3">VCBS repeat-containing protein</fullName>
    </submittedName>
</protein>
<keyword evidence="1" id="KW-0732">Signal</keyword>
<gene>
    <name evidence="3" type="ORF">QQ020_24445</name>
</gene>
<sequence>MFEALPSTQTGITFSNVIEEGYNNFVDHFNYVYNGGGVSIGDINNDGLSDIYFTGNEVPDKLYLNKGNFQFEDISESAGVDAVEGWHNGVTMVDINHDGYLDIYICRGGWQDTPEDRENLLFVNQRDLTFKEQAASYGLNDPGFSMMASFFDMDNDNDLDVYIANRPDSFFIPISKFLWHKNNIKENNRDKLYLNTGQGQFKEIGKQAGIAPNWGYGLGLVTADVDKDGFTDIYVANDFVENDYFYKNNGNGTFSESIKTATRHISLFSMGVDIADINNDGWEDIFVTEMLPEDYIRSKTTMAPMNRKGYQDILDMGVHAQYMHNMLQYNQGNGRFSEISQLSGVSRTDWSWACFLTDFDNDGYRDLFVSNGYKRDVYNKDTQVDRIMLLRENRNKFPSLDEAYKKLAPQLINMYETNQSTNYFFKNNGDFTFSNKTDEWGVQEKSFSNGAAYGDLDNDGDLDLVVNNIDGEAFVYRNNARDKGLNYLRIKLIGPEKNPLGIGAGITLKYNGNIQYEEFKIVRGYLSSVEPIVHFGLDTISAIASLEVKWKDGKSSILENVPTNQNIEIDYKDASQDNHTQPEKKDPLFVEATTTHFSSPFYHQENEYDDYLKQVLLPHKKSGMGPFIATADVNSDGLEDFYVGGAADQAGQLYLQDEHKVFTAKKVDVFQADKDHEDIGVTFFDADQDNDPDLYVVSGGYEFDENDPLLNDRLYINDGKGHFTKSDKLPPIASNGLCVETADIDQDGDLDIFVGGHVIPGKYPMAAISQLLLNEREGFIDVTNQVAPGLSNIGMVTSATWTDIDADGDPDLIVVGEWMPVTVFENQAGRFRNVTQRYGLENTTGWWNKIISTDYDKDGDIDFVAGNLGRNYKFQANPEKPFHIYAADFDQNGTIDPFLVKYNGDQQVPIRGKQCSSEQIPAIRDRFPTFRAFAISDITDILGPGIETALHYEAYQFESIILDNQDGKFTIKSLPQEAQFSTINAVLASDFNEDGHTDLLVAGNNYEVEVETTRADASIGYWLKGSRQKNFDVIQSQKSGIHFEGSVKDLQMIKIGQQTTGILVGTGNGKLRLLLKNQATHNF</sequence>
<evidence type="ECO:0000259" key="2">
    <source>
        <dbReference type="Pfam" id="PF07593"/>
    </source>
</evidence>
<comment type="caution">
    <text evidence="3">The sequence shown here is derived from an EMBL/GenBank/DDBJ whole genome shotgun (WGS) entry which is preliminary data.</text>
</comment>
<dbReference type="SUPFAM" id="SSF69318">
    <property type="entry name" value="Integrin alpha N-terminal domain"/>
    <property type="match status" value="3"/>
</dbReference>
<feature type="domain" description="ASPIC/UnbV" evidence="2">
    <location>
        <begin position="501"/>
        <end position="567"/>
    </location>
</feature>